<dbReference type="GO" id="GO:0005886">
    <property type="term" value="C:plasma membrane"/>
    <property type="evidence" value="ECO:0007669"/>
    <property type="project" value="UniProtKB-SubCell"/>
</dbReference>
<dbReference type="Proteomes" id="UP000324705">
    <property type="component" value="Chromosome 4A"/>
</dbReference>
<dbReference type="Gramene" id="TRITD4Av1G055780.2">
    <property type="protein sequence ID" value="TRITD4Av1G055780.2"/>
    <property type="gene ID" value="TRITD4Av1G055780"/>
</dbReference>
<evidence type="ECO:0000256" key="2">
    <source>
        <dbReference type="ARBA" id="ARBA00007651"/>
    </source>
</evidence>
<evidence type="ECO:0000256" key="8">
    <source>
        <dbReference type="RuleBase" id="RU361233"/>
    </source>
</evidence>
<feature type="region of interest" description="Disordered" evidence="9">
    <location>
        <begin position="1"/>
        <end position="28"/>
    </location>
</feature>
<evidence type="ECO:0000256" key="3">
    <source>
        <dbReference type="ARBA" id="ARBA00011489"/>
    </source>
</evidence>
<comment type="subcellular location">
    <subcellularLocation>
        <location evidence="1 8">Cell membrane</location>
        <topology evidence="1 8">Multi-pass membrane protein</topology>
    </subcellularLocation>
</comment>
<comment type="subunit">
    <text evidence="3 8">Homodimer and heterodimers.</text>
</comment>
<evidence type="ECO:0000256" key="7">
    <source>
        <dbReference type="ARBA" id="ARBA00023136"/>
    </source>
</evidence>
<dbReference type="InterPro" id="IPR006702">
    <property type="entry name" value="CASP_dom"/>
</dbReference>
<evidence type="ECO:0000256" key="1">
    <source>
        <dbReference type="ARBA" id="ARBA00004651"/>
    </source>
</evidence>
<evidence type="ECO:0000256" key="9">
    <source>
        <dbReference type="SAM" id="MobiDB-lite"/>
    </source>
</evidence>
<feature type="transmembrane region" description="Helical" evidence="8">
    <location>
        <begin position="99"/>
        <end position="118"/>
    </location>
</feature>
<evidence type="ECO:0000256" key="6">
    <source>
        <dbReference type="ARBA" id="ARBA00022989"/>
    </source>
</evidence>
<dbReference type="AlphaFoldDB" id="A0A9R0VWC5"/>
<evidence type="ECO:0000259" key="10">
    <source>
        <dbReference type="Pfam" id="PF04535"/>
    </source>
</evidence>
<organism evidence="11 12">
    <name type="scientific">Triticum turgidum subsp. durum</name>
    <name type="common">Durum wheat</name>
    <name type="synonym">Triticum durum</name>
    <dbReference type="NCBI Taxonomy" id="4567"/>
    <lineage>
        <taxon>Eukaryota</taxon>
        <taxon>Viridiplantae</taxon>
        <taxon>Streptophyta</taxon>
        <taxon>Embryophyta</taxon>
        <taxon>Tracheophyta</taxon>
        <taxon>Spermatophyta</taxon>
        <taxon>Magnoliopsida</taxon>
        <taxon>Liliopsida</taxon>
        <taxon>Poales</taxon>
        <taxon>Poaceae</taxon>
        <taxon>BOP clade</taxon>
        <taxon>Pooideae</taxon>
        <taxon>Triticodae</taxon>
        <taxon>Triticeae</taxon>
        <taxon>Triticinae</taxon>
        <taxon>Triticum</taxon>
    </lineage>
</organism>
<feature type="transmembrane region" description="Helical" evidence="8">
    <location>
        <begin position="68"/>
        <end position="87"/>
    </location>
</feature>
<feature type="domain" description="Casparian strip membrane protein" evidence="10">
    <location>
        <begin position="63"/>
        <end position="151"/>
    </location>
</feature>
<keyword evidence="5 8" id="KW-0812">Transmembrane</keyword>
<keyword evidence="12" id="KW-1185">Reference proteome</keyword>
<evidence type="ECO:0000256" key="4">
    <source>
        <dbReference type="ARBA" id="ARBA00022475"/>
    </source>
</evidence>
<dbReference type="EMBL" id="LT934117">
    <property type="protein sequence ID" value="VAH90001.1"/>
    <property type="molecule type" value="Genomic_DNA"/>
</dbReference>
<comment type="similarity">
    <text evidence="2 8">Belongs to the Casparian strip membrane proteins (CASP) family.</text>
</comment>
<keyword evidence="7 8" id="KW-0472">Membrane</keyword>
<feature type="compositionally biased region" description="Low complexity" evidence="9">
    <location>
        <begin position="1"/>
        <end position="16"/>
    </location>
</feature>
<accession>A0A9R0VWC5</accession>
<sequence length="199" mass="21267">MAMVTADSSAAADAATKQPEADKDYSSYNGASTAGVGGGARRGGGGGVVVESVVARWKREDMLDKCPLALHAAAAAFAFVALVLVASNQHGDWMQFDRYQEYIYLLAIAALAFAYSLAQALRHAHRMRSAADPIPAPSARLFDFIADQASCFDLLLVCSCYHHFSLLSDKSSCGLNLSIGPMLVAQGGESRERYNINKR</sequence>
<evidence type="ECO:0000313" key="11">
    <source>
        <dbReference type="EMBL" id="VAH90001.1"/>
    </source>
</evidence>
<evidence type="ECO:0000256" key="5">
    <source>
        <dbReference type="ARBA" id="ARBA00022692"/>
    </source>
</evidence>
<name>A0A9R0VWC5_TRITD</name>
<evidence type="ECO:0000313" key="12">
    <source>
        <dbReference type="Proteomes" id="UP000324705"/>
    </source>
</evidence>
<gene>
    <name evidence="11" type="ORF">TRITD_4Av1G055780</name>
</gene>
<dbReference type="PANTHER" id="PTHR33573">
    <property type="entry name" value="CASP-LIKE PROTEIN 4A4"/>
    <property type="match status" value="1"/>
</dbReference>
<keyword evidence="6 8" id="KW-1133">Transmembrane helix</keyword>
<dbReference type="Pfam" id="PF04535">
    <property type="entry name" value="CASP_dom"/>
    <property type="match status" value="1"/>
</dbReference>
<protein>
    <recommendedName>
        <fullName evidence="8">CASP-like protein</fullName>
    </recommendedName>
</protein>
<comment type="caution">
    <text evidence="8">Lacks conserved residue(s) required for the propagation of feature annotation.</text>
</comment>
<dbReference type="PANTHER" id="PTHR33573:SF54">
    <property type="entry name" value="CASP-LIKE PROTEIN 4B2"/>
    <property type="match status" value="1"/>
</dbReference>
<proteinExistence type="inferred from homology"/>
<reference evidence="11 12" key="1">
    <citation type="submission" date="2017-09" db="EMBL/GenBank/DDBJ databases">
        <authorList>
            <consortium name="International Durum Wheat Genome Sequencing Consortium (IDWGSC)"/>
            <person name="Milanesi L."/>
        </authorList>
    </citation>
    <scope>NUCLEOTIDE SEQUENCE [LARGE SCALE GENOMIC DNA]</scope>
    <source>
        <strain evidence="12">cv. Svevo</strain>
    </source>
</reference>
<keyword evidence="4 8" id="KW-1003">Cell membrane</keyword>